<dbReference type="EMBL" id="JXJN01020435">
    <property type="status" value="NOT_ANNOTATED_CDS"/>
    <property type="molecule type" value="Genomic_DNA"/>
</dbReference>
<protein>
    <submittedName>
        <fullName evidence="1">Uncharacterized protein</fullName>
    </submittedName>
</protein>
<proteinExistence type="predicted"/>
<dbReference type="InterPro" id="IPR011011">
    <property type="entry name" value="Znf_FYVE_PHD"/>
</dbReference>
<keyword evidence="2" id="KW-1185">Reference proteome</keyword>
<organism evidence="1 2">
    <name type="scientific">Glossina palpalis gambiensis</name>
    <dbReference type="NCBI Taxonomy" id="67801"/>
    <lineage>
        <taxon>Eukaryota</taxon>
        <taxon>Metazoa</taxon>
        <taxon>Ecdysozoa</taxon>
        <taxon>Arthropoda</taxon>
        <taxon>Hexapoda</taxon>
        <taxon>Insecta</taxon>
        <taxon>Pterygota</taxon>
        <taxon>Neoptera</taxon>
        <taxon>Endopterygota</taxon>
        <taxon>Diptera</taxon>
        <taxon>Brachycera</taxon>
        <taxon>Muscomorpha</taxon>
        <taxon>Hippoboscoidea</taxon>
        <taxon>Glossinidae</taxon>
        <taxon>Glossina</taxon>
    </lineage>
</organism>
<dbReference type="VEuPathDB" id="VectorBase:GPPI040498"/>
<evidence type="ECO:0000313" key="2">
    <source>
        <dbReference type="Proteomes" id="UP000092460"/>
    </source>
</evidence>
<reference evidence="1" key="2">
    <citation type="submission" date="2020-05" db="UniProtKB">
        <authorList>
            <consortium name="EnsemblMetazoa"/>
        </authorList>
    </citation>
    <scope>IDENTIFICATION</scope>
    <source>
        <strain evidence="1">IAEA</strain>
    </source>
</reference>
<dbReference type="SUPFAM" id="SSF57903">
    <property type="entry name" value="FYVE/PHD zinc finger"/>
    <property type="match status" value="1"/>
</dbReference>
<sequence length="94" mass="10558">MECCNEQADLGQMFVAINPNCFDPDFEINMCDLNSRLLNSKPECTECSLIYCTCASTTTKRLPMISGNLLCRSCFWCAATIIIIKRHLNVANKV</sequence>
<evidence type="ECO:0000313" key="1">
    <source>
        <dbReference type="EnsemblMetazoa" id="GPPI040498-PA"/>
    </source>
</evidence>
<dbReference type="AlphaFoldDB" id="A0A1B0BU10"/>
<dbReference type="EMBL" id="JXJN01020434">
    <property type="status" value="NOT_ANNOTATED_CDS"/>
    <property type="molecule type" value="Genomic_DNA"/>
</dbReference>
<reference evidence="2" key="1">
    <citation type="submission" date="2015-01" db="EMBL/GenBank/DDBJ databases">
        <authorList>
            <person name="Aksoy S."/>
            <person name="Warren W."/>
            <person name="Wilson R.K."/>
        </authorList>
    </citation>
    <scope>NUCLEOTIDE SEQUENCE [LARGE SCALE GENOMIC DNA]</scope>
    <source>
        <strain evidence="2">IAEA</strain>
    </source>
</reference>
<dbReference type="EnsemblMetazoa" id="GPPI040498-RA">
    <property type="protein sequence ID" value="GPPI040498-PA"/>
    <property type="gene ID" value="GPPI040498"/>
</dbReference>
<accession>A0A1B0BU10</accession>
<dbReference type="Proteomes" id="UP000092460">
    <property type="component" value="Unassembled WGS sequence"/>
</dbReference>
<name>A0A1B0BU10_9MUSC</name>